<evidence type="ECO:0000256" key="1">
    <source>
        <dbReference type="ARBA" id="ARBA00022443"/>
    </source>
</evidence>
<sequence>MSSVLQINIHFPFSNKRTPITFTPTTLVQDIIHMVCKKNQKKKPETFGLFCADDSFWLENQFTLMSYKPWFLKKIEIKKIQTKEIKILAYGEIYSINVDESSPISQILEILSKVSNKTIVTGFVLTYNDKILDRKLTFEESGIEDLEKTTFVYKQEIFPTLLKKAQIKSKKGKKNLLVTQKIFGCDLVHSLGRGSKIVDVPPIVTMSMEFIEKYGLKTRGIYRISGSIMNVQNLVQQFDSTDEVNLLEFTKSATDVTSLLKQYFRDLSEPLLTYSLYSTFVKIHNMKYIWEQLPKLKLLLKCLPKPNYETIKVLSKHIHFVSLQSHVTKMPIDNLALLMGPNLLKNPKSDMESMINDTKIQCGIATLLFEHYEYLFFEGEINFWPIIVKGKYEYLNNQEGELPVHIDEFFAVLSKGQQSETEKAEWWTVKNATGERGFIPSNYVIAVEDPDFDFEEFLKPKKKKRITVTERMEALREKMGRVNQAILDIENASQKVEQKSNQLEITLEEQIKLRTQLEQFLQKQFPEEFEKNL</sequence>
<dbReference type="SMART" id="SM00326">
    <property type="entry name" value="SH3"/>
    <property type="match status" value="1"/>
</dbReference>
<dbReference type="Pfam" id="PF00018">
    <property type="entry name" value="SH3_1"/>
    <property type="match status" value="1"/>
</dbReference>
<dbReference type="Gene3D" id="1.10.555.10">
    <property type="entry name" value="Rho GTPase activation protein"/>
    <property type="match status" value="1"/>
</dbReference>
<dbReference type="PROSITE" id="PS50238">
    <property type="entry name" value="RHOGAP"/>
    <property type="match status" value="1"/>
</dbReference>
<dbReference type="SMART" id="SM00324">
    <property type="entry name" value="RhoGAP"/>
    <property type="match status" value="1"/>
</dbReference>
<proteinExistence type="predicted"/>
<reference evidence="7" key="1">
    <citation type="submission" date="2022-08" db="EMBL/GenBank/DDBJ databases">
        <title>Novel sulfate-reducing endosymbionts in the free-living metamonad Anaeramoeba.</title>
        <authorList>
            <person name="Jerlstrom-Hultqvist J."/>
            <person name="Cepicka I."/>
            <person name="Gallot-Lavallee L."/>
            <person name="Salas-Leiva D."/>
            <person name="Curtis B.A."/>
            <person name="Zahonova K."/>
            <person name="Pipaliya S."/>
            <person name="Dacks J."/>
            <person name="Roger A.J."/>
        </authorList>
    </citation>
    <scope>NUCLEOTIDE SEQUENCE</scope>
    <source>
        <strain evidence="7">Schooner1</strain>
    </source>
</reference>
<dbReference type="Gene3D" id="2.30.30.40">
    <property type="entry name" value="SH3 Domains"/>
    <property type="match status" value="1"/>
</dbReference>
<comment type="caution">
    <text evidence="7">The sequence shown here is derived from an EMBL/GenBank/DDBJ whole genome shotgun (WGS) entry which is preliminary data.</text>
</comment>
<organism evidence="7 8">
    <name type="scientific">Anaeramoeba flamelloides</name>
    <dbReference type="NCBI Taxonomy" id="1746091"/>
    <lineage>
        <taxon>Eukaryota</taxon>
        <taxon>Metamonada</taxon>
        <taxon>Anaeramoebidae</taxon>
        <taxon>Anaeramoeba</taxon>
    </lineage>
</organism>
<dbReference type="SUPFAM" id="SSF48350">
    <property type="entry name" value="GTPase activation domain, GAP"/>
    <property type="match status" value="1"/>
</dbReference>
<protein>
    <submittedName>
        <fullName evidence="7">Rho/rac/cdc gtpase-activating protein</fullName>
    </submittedName>
</protein>
<dbReference type="PANTHER" id="PTHR23176">
    <property type="entry name" value="RHO/RAC/CDC GTPASE-ACTIVATING PROTEIN"/>
    <property type="match status" value="1"/>
</dbReference>
<accession>A0ABQ8XV30</accession>
<keyword evidence="1 3" id="KW-0728">SH3 domain</keyword>
<name>A0ABQ8XV30_9EUKA</name>
<dbReference type="SUPFAM" id="SSF50044">
    <property type="entry name" value="SH3-domain"/>
    <property type="match status" value="1"/>
</dbReference>
<dbReference type="InterPro" id="IPR036028">
    <property type="entry name" value="SH3-like_dom_sf"/>
</dbReference>
<feature type="coiled-coil region" evidence="4">
    <location>
        <begin position="472"/>
        <end position="509"/>
    </location>
</feature>
<dbReference type="Proteomes" id="UP001150062">
    <property type="component" value="Unassembled WGS sequence"/>
</dbReference>
<evidence type="ECO:0000259" key="5">
    <source>
        <dbReference type="PROSITE" id="PS50002"/>
    </source>
</evidence>
<feature type="domain" description="SH3" evidence="5">
    <location>
        <begin position="383"/>
        <end position="449"/>
    </location>
</feature>
<dbReference type="Pfam" id="PF00620">
    <property type="entry name" value="RhoGAP"/>
    <property type="match status" value="1"/>
</dbReference>
<dbReference type="InterPro" id="IPR050729">
    <property type="entry name" value="Rho-GAP"/>
</dbReference>
<feature type="domain" description="Rho-GAP" evidence="6">
    <location>
        <begin position="185"/>
        <end position="376"/>
    </location>
</feature>
<dbReference type="PROSITE" id="PS50002">
    <property type="entry name" value="SH3"/>
    <property type="match status" value="1"/>
</dbReference>
<dbReference type="InterPro" id="IPR001452">
    <property type="entry name" value="SH3_domain"/>
</dbReference>
<dbReference type="PANTHER" id="PTHR23176:SF129">
    <property type="entry name" value="RHO GTPASE ACTIVATING PROTEIN AT 16F, ISOFORM E-RELATED"/>
    <property type="match status" value="1"/>
</dbReference>
<evidence type="ECO:0000313" key="8">
    <source>
        <dbReference type="Proteomes" id="UP001150062"/>
    </source>
</evidence>
<keyword evidence="2" id="KW-0343">GTPase activation</keyword>
<keyword evidence="4" id="KW-0175">Coiled coil</keyword>
<evidence type="ECO:0000313" key="7">
    <source>
        <dbReference type="EMBL" id="KAJ6236220.1"/>
    </source>
</evidence>
<evidence type="ECO:0000259" key="6">
    <source>
        <dbReference type="PROSITE" id="PS50238"/>
    </source>
</evidence>
<dbReference type="CDD" id="cd00159">
    <property type="entry name" value="RhoGAP"/>
    <property type="match status" value="1"/>
</dbReference>
<dbReference type="InterPro" id="IPR000198">
    <property type="entry name" value="RhoGAP_dom"/>
</dbReference>
<dbReference type="EMBL" id="JAOAOG010000245">
    <property type="protein sequence ID" value="KAJ6236220.1"/>
    <property type="molecule type" value="Genomic_DNA"/>
</dbReference>
<evidence type="ECO:0000256" key="2">
    <source>
        <dbReference type="ARBA" id="ARBA00022468"/>
    </source>
</evidence>
<evidence type="ECO:0000256" key="3">
    <source>
        <dbReference type="PROSITE-ProRule" id="PRU00192"/>
    </source>
</evidence>
<gene>
    <name evidence="7" type="ORF">M0813_27974</name>
</gene>
<dbReference type="InterPro" id="IPR008936">
    <property type="entry name" value="Rho_GTPase_activation_prot"/>
</dbReference>
<dbReference type="Gene3D" id="3.10.20.90">
    <property type="entry name" value="Phosphatidylinositol 3-kinase Catalytic Subunit, Chain A, domain 1"/>
    <property type="match status" value="1"/>
</dbReference>
<keyword evidence="8" id="KW-1185">Reference proteome</keyword>
<evidence type="ECO:0000256" key="4">
    <source>
        <dbReference type="SAM" id="Coils"/>
    </source>
</evidence>